<evidence type="ECO:0000256" key="7">
    <source>
        <dbReference type="ARBA" id="ARBA00023136"/>
    </source>
</evidence>
<dbReference type="Pfam" id="PF02107">
    <property type="entry name" value="FlgH"/>
    <property type="match status" value="1"/>
</dbReference>
<comment type="subcellular location">
    <subcellularLocation>
        <location evidence="12">Cell outer membrane</location>
        <topology evidence="12">Lipid-anchor</topology>
    </subcellularLocation>
    <subcellularLocation>
        <location evidence="12">Bacterial flagellum basal body</location>
    </subcellularLocation>
    <subcellularLocation>
        <location evidence="2">Membrane</location>
        <topology evidence="2">Lipid-anchor</topology>
    </subcellularLocation>
</comment>
<dbReference type="GO" id="GO:0009279">
    <property type="term" value="C:cell outer membrane"/>
    <property type="evidence" value="ECO:0007669"/>
    <property type="project" value="UniProtKB-SubCell"/>
</dbReference>
<evidence type="ECO:0000256" key="10">
    <source>
        <dbReference type="ARBA" id="ARBA00023288"/>
    </source>
</evidence>
<evidence type="ECO:0000256" key="1">
    <source>
        <dbReference type="ARBA" id="ARBA00002591"/>
    </source>
</evidence>
<keyword evidence="12" id="KW-0998">Cell outer membrane</keyword>
<dbReference type="PRINTS" id="PR01008">
    <property type="entry name" value="FLGLRINGFLGH"/>
</dbReference>
<evidence type="ECO:0000256" key="12">
    <source>
        <dbReference type="HAMAP-Rule" id="MF_00415"/>
    </source>
</evidence>
<evidence type="ECO:0000256" key="2">
    <source>
        <dbReference type="ARBA" id="ARBA00004635"/>
    </source>
</evidence>
<keyword evidence="9 12" id="KW-0975">Bacterial flagellum</keyword>
<protein>
    <recommendedName>
        <fullName evidence="5 12">Flagellar L-ring protein</fullName>
    </recommendedName>
    <alternativeName>
        <fullName evidence="11 12">Basal body L-ring protein</fullName>
    </alternativeName>
</protein>
<dbReference type="InterPro" id="IPR000527">
    <property type="entry name" value="Flag_Lring"/>
</dbReference>
<keyword evidence="10 12" id="KW-0449">Lipoprotein</keyword>
<dbReference type="HAMAP" id="MF_00415">
    <property type="entry name" value="FlgH"/>
    <property type="match status" value="1"/>
</dbReference>
<comment type="function">
    <text evidence="1 12">Assembles around the rod to form the L-ring and probably protects the motor/basal body from shearing forces during rotation.</text>
</comment>
<evidence type="ECO:0000256" key="5">
    <source>
        <dbReference type="ARBA" id="ARBA00016940"/>
    </source>
</evidence>
<evidence type="ECO:0000256" key="9">
    <source>
        <dbReference type="ARBA" id="ARBA00023143"/>
    </source>
</evidence>
<evidence type="ECO:0000256" key="6">
    <source>
        <dbReference type="ARBA" id="ARBA00022729"/>
    </source>
</evidence>
<keyword evidence="13" id="KW-0282">Flagellum</keyword>
<dbReference type="GO" id="GO:0009427">
    <property type="term" value="C:bacterial-type flagellum basal body, distal rod, L ring"/>
    <property type="evidence" value="ECO:0007669"/>
    <property type="project" value="InterPro"/>
</dbReference>
<name>G5NAR6_SALET</name>
<accession>G5NAR6</accession>
<comment type="caution">
    <text evidence="13">The sequence shown here is derived from an EMBL/GenBank/DDBJ whole genome shotgun (WGS) entry which is preliminary data.</text>
</comment>
<keyword evidence="13" id="KW-0969">Cilium</keyword>
<dbReference type="GO" id="GO:0071973">
    <property type="term" value="P:bacterial-type flagellum-dependent cell motility"/>
    <property type="evidence" value="ECO:0007669"/>
    <property type="project" value="InterPro"/>
</dbReference>
<dbReference type="EMBL" id="AFCO01000544">
    <property type="protein sequence ID" value="EHC60081.1"/>
    <property type="molecule type" value="Genomic_DNA"/>
</dbReference>
<dbReference type="GO" id="GO:0003774">
    <property type="term" value="F:cytoskeletal motor activity"/>
    <property type="evidence" value="ECO:0007669"/>
    <property type="project" value="InterPro"/>
</dbReference>
<gene>
    <name evidence="12" type="primary">flgH</name>
    <name evidence="13" type="ORF">LTSEINV_1570</name>
</gene>
<reference evidence="13 14" key="1">
    <citation type="journal article" date="2011" name="BMC Genomics">
        <title>Genome sequencing reveals diversification of virulence factor content and possible host adaptation in distinct subpopulations of Salmonella enterica.</title>
        <authorList>
            <person name="den Bakker H.C."/>
            <person name="Moreno Switt A.I."/>
            <person name="Govoni G."/>
            <person name="Cummings C.A."/>
            <person name="Ranieri M.L."/>
            <person name="Degoricija L."/>
            <person name="Hoelzer K."/>
            <person name="Rodriguez-Rivera L.D."/>
            <person name="Brown S."/>
            <person name="Bolchacova E."/>
            <person name="Furtado M.R."/>
            <person name="Wiedmann M."/>
        </authorList>
    </citation>
    <scope>NUCLEOTIDE SEQUENCE [LARGE SCALE GENOMIC DNA]</scope>
    <source>
        <strain evidence="13 14">R8-3668</strain>
    </source>
</reference>
<evidence type="ECO:0000256" key="3">
    <source>
        <dbReference type="ARBA" id="ARBA00006929"/>
    </source>
</evidence>
<evidence type="ECO:0000256" key="8">
    <source>
        <dbReference type="ARBA" id="ARBA00023139"/>
    </source>
</evidence>
<keyword evidence="6 12" id="KW-0732">Signal</keyword>
<evidence type="ECO:0000313" key="13">
    <source>
        <dbReference type="EMBL" id="EHC60081.1"/>
    </source>
</evidence>
<comment type="similarity">
    <text evidence="3 12">Belongs to the FlgH family.</text>
</comment>
<dbReference type="PATRIC" id="fig|913075.3.peg.1196"/>
<dbReference type="AlphaFoldDB" id="G5NAR6"/>
<dbReference type="PANTHER" id="PTHR34933">
    <property type="entry name" value="FLAGELLAR L-RING PROTEIN"/>
    <property type="match status" value="1"/>
</dbReference>
<keyword evidence="13" id="KW-0966">Cell projection</keyword>
<proteinExistence type="inferred from homology"/>
<dbReference type="PROSITE" id="PS51257">
    <property type="entry name" value="PROKAR_LIPOPROTEIN"/>
    <property type="match status" value="1"/>
</dbReference>
<dbReference type="Proteomes" id="UP000003532">
    <property type="component" value="Unassembled WGS sequence"/>
</dbReference>
<keyword evidence="8" id="KW-0564">Palmitate</keyword>
<comment type="subunit">
    <text evidence="4 12">The basal body constitutes a major portion of the flagellar organelle and consists of four rings (L,P,S, and M) mounted on a central rod.</text>
</comment>
<evidence type="ECO:0000313" key="14">
    <source>
        <dbReference type="Proteomes" id="UP000003532"/>
    </source>
</evidence>
<keyword evidence="7 12" id="KW-0472">Membrane</keyword>
<sequence>MQKYALHAYPVMALMVATLTGCAWIPAKPLVQGATTAQPIPGPVPVANGSIFQSAQPINYGYQPLFEDRRPRNIGDTLTIVLQENVSASKSSSANASRDGKTSFGFDTVPRYLQGLFGNSRADMEGYGGLRRQLFADMEASGGNSFNGKGGANASNTFSGTLTVTVDQVLANGNLHVVGEKQIAINQGTEFIRFSGVVNPRTISGSNSVPSTQVADARIEYVGNGYINEAQNMGWLQRFFLNLSPM</sequence>
<evidence type="ECO:0000256" key="4">
    <source>
        <dbReference type="ARBA" id="ARBA00011439"/>
    </source>
</evidence>
<organism evidence="13 14">
    <name type="scientific">Salmonella enterica subsp. enterica serovar Inverness str. R8-3668</name>
    <dbReference type="NCBI Taxonomy" id="913075"/>
    <lineage>
        <taxon>Bacteria</taxon>
        <taxon>Pseudomonadati</taxon>
        <taxon>Pseudomonadota</taxon>
        <taxon>Gammaproteobacteria</taxon>
        <taxon>Enterobacterales</taxon>
        <taxon>Enterobacteriaceae</taxon>
        <taxon>Salmonella</taxon>
    </lineage>
</organism>
<dbReference type="NCBIfam" id="NF001301">
    <property type="entry name" value="PRK00249.1-1"/>
    <property type="match status" value="1"/>
</dbReference>
<evidence type="ECO:0000256" key="11">
    <source>
        <dbReference type="ARBA" id="ARBA00032876"/>
    </source>
</evidence>
<dbReference type="PANTHER" id="PTHR34933:SF3">
    <property type="entry name" value="FLAGELLAR L-RING PROTEIN"/>
    <property type="match status" value="1"/>
</dbReference>